<keyword evidence="2" id="KW-1185">Reference proteome</keyword>
<dbReference type="Proteomes" id="UP001163293">
    <property type="component" value="Chromosome"/>
</dbReference>
<organism evidence="1 2">
    <name type="scientific">Paenarthrobacter ureafaciens</name>
    <dbReference type="NCBI Taxonomy" id="37931"/>
    <lineage>
        <taxon>Bacteria</taxon>
        <taxon>Bacillati</taxon>
        <taxon>Actinomycetota</taxon>
        <taxon>Actinomycetes</taxon>
        <taxon>Micrococcales</taxon>
        <taxon>Micrococcaceae</taxon>
        <taxon>Paenarthrobacter</taxon>
    </lineage>
</organism>
<proteinExistence type="predicted"/>
<name>A0AAX3EKH4_PAEUR</name>
<evidence type="ECO:0000313" key="2">
    <source>
        <dbReference type="Proteomes" id="UP001163293"/>
    </source>
</evidence>
<protein>
    <submittedName>
        <fullName evidence="1">Uncharacterized protein</fullName>
    </submittedName>
</protein>
<accession>A0AAX3EKH4</accession>
<dbReference type="AlphaFoldDB" id="A0AAX3EKH4"/>
<evidence type="ECO:0000313" key="1">
    <source>
        <dbReference type="EMBL" id="UYV98470.1"/>
    </source>
</evidence>
<gene>
    <name evidence="1" type="ORF">NL394_04370</name>
</gene>
<reference evidence="1" key="1">
    <citation type="submission" date="2022-07" db="EMBL/GenBank/DDBJ databases">
        <authorList>
            <person name="Wu T."/>
        </authorList>
    </citation>
    <scope>NUCLEOTIDE SEQUENCE</scope>
    <source>
        <strain evidence="1">SD-1</strain>
    </source>
</reference>
<dbReference type="EMBL" id="CP101185">
    <property type="protein sequence ID" value="UYV98470.1"/>
    <property type="molecule type" value="Genomic_DNA"/>
</dbReference>
<sequence>MSNGVRRAAAVKTLTRFVLRARLVQEHSLASDKKVLERHAAWQISFNLVVNKATGQKSVEFKPAPLLPTEQVESAAARVRPLFLREDGVHYDKVLNALLDLTATPQHREQIEGLRSKFQVADPDYPHGRPKLPRSEPHMSNKQIAGAWLYGFLLHEDDRRKTYAHGVSAEEMLLYATRTVCGEMLATVETLHLVERLTVEKTVDLPEEIFTSPVTVTAKEWIPTGEVRAYVADVGTPMPTSLDEPLSSAWREVHDEFGRLDSGQTE</sequence>
<dbReference type="RefSeq" id="WP_139126804.1">
    <property type="nucleotide sequence ID" value="NZ_CP101180.1"/>
</dbReference>